<keyword evidence="1" id="KW-0175">Coiled coil</keyword>
<dbReference type="RefSeq" id="WP_258549719.1">
    <property type="nucleotide sequence ID" value="NZ_QNRJ01000020.1"/>
</dbReference>
<accession>A0A366EGW0</accession>
<evidence type="ECO:0000313" key="2">
    <source>
        <dbReference type="EMBL" id="RBP01236.1"/>
    </source>
</evidence>
<evidence type="ECO:0000313" key="3">
    <source>
        <dbReference type="Proteomes" id="UP000252118"/>
    </source>
</evidence>
<protein>
    <submittedName>
        <fullName evidence="2">Uncharacterized protein</fullName>
    </submittedName>
</protein>
<organism evidence="2 3">
    <name type="scientific">Rossellomorea aquimaris</name>
    <dbReference type="NCBI Taxonomy" id="189382"/>
    <lineage>
        <taxon>Bacteria</taxon>
        <taxon>Bacillati</taxon>
        <taxon>Bacillota</taxon>
        <taxon>Bacilli</taxon>
        <taxon>Bacillales</taxon>
        <taxon>Bacillaceae</taxon>
        <taxon>Rossellomorea</taxon>
    </lineage>
</organism>
<reference evidence="2 3" key="1">
    <citation type="submission" date="2018-06" db="EMBL/GenBank/DDBJ databases">
        <title>Freshwater and sediment microbial communities from various areas in North America, analyzing microbe dynamics in response to fracking.</title>
        <authorList>
            <person name="Lamendella R."/>
        </authorList>
    </citation>
    <scope>NUCLEOTIDE SEQUENCE [LARGE SCALE GENOMIC DNA]</scope>
    <source>
        <strain evidence="2 3">97B</strain>
    </source>
</reference>
<dbReference type="AlphaFoldDB" id="A0A366EGW0"/>
<feature type="coiled-coil region" evidence="1">
    <location>
        <begin position="13"/>
        <end position="40"/>
    </location>
</feature>
<name>A0A366EGW0_9BACI</name>
<comment type="caution">
    <text evidence="2">The sequence shown here is derived from an EMBL/GenBank/DDBJ whole genome shotgun (WGS) entry which is preliminary data.</text>
</comment>
<evidence type="ECO:0000256" key="1">
    <source>
        <dbReference type="SAM" id="Coils"/>
    </source>
</evidence>
<dbReference type="EMBL" id="QNRJ01000020">
    <property type="protein sequence ID" value="RBP01236.1"/>
    <property type="molecule type" value="Genomic_DNA"/>
</dbReference>
<gene>
    <name evidence="2" type="ORF">DET59_12037</name>
</gene>
<dbReference type="Proteomes" id="UP000252118">
    <property type="component" value="Unassembled WGS sequence"/>
</dbReference>
<proteinExistence type="predicted"/>
<sequence>MLKNNEGIELMKKRGIQKLEEWLEEELKKEEEQNEKNDNQK</sequence>